<dbReference type="InterPro" id="IPR016840">
    <property type="entry name" value="Glyco_hydro_43_endo_a_Ara-ase"/>
</dbReference>
<evidence type="ECO:0000256" key="5">
    <source>
        <dbReference type="PIRNR" id="PIRNR026534"/>
    </source>
</evidence>
<dbReference type="EMBL" id="JAIXCQ010000002">
    <property type="protein sequence ID" value="MCA5892505.1"/>
    <property type="molecule type" value="Genomic_DNA"/>
</dbReference>
<evidence type="ECO:0000256" key="4">
    <source>
        <dbReference type="ARBA" id="ARBA00023295"/>
    </source>
</evidence>
<dbReference type="InterPro" id="IPR023296">
    <property type="entry name" value="Glyco_hydro_beta-prop_sf"/>
</dbReference>
<name>A0ABS7ZFD7_9MICO</name>
<evidence type="ECO:0000313" key="6">
    <source>
        <dbReference type="EMBL" id="MCA5892505.1"/>
    </source>
</evidence>
<dbReference type="InterPro" id="IPR006710">
    <property type="entry name" value="Glyco_hydro_43"/>
</dbReference>
<dbReference type="PROSITE" id="PS51318">
    <property type="entry name" value="TAT"/>
    <property type="match status" value="1"/>
</dbReference>
<dbReference type="PANTHER" id="PTHR43301:SF3">
    <property type="entry name" value="ARABINAN ENDO-1,5-ALPHA-L-ARABINOSIDASE A-RELATED"/>
    <property type="match status" value="1"/>
</dbReference>
<dbReference type="RefSeq" id="WP_225564279.1">
    <property type="nucleotide sequence ID" value="NZ_JAIXCQ010000002.1"/>
</dbReference>
<dbReference type="Pfam" id="PF04616">
    <property type="entry name" value="Glyco_hydro_43"/>
    <property type="match status" value="1"/>
</dbReference>
<comment type="pathway">
    <text evidence="1 5">Glycan metabolism; L-arabinan degradation.</text>
</comment>
<organism evidence="6 7">
    <name type="scientific">Isoptericola luteus</name>
    <dbReference type="NCBI Taxonomy" id="2879484"/>
    <lineage>
        <taxon>Bacteria</taxon>
        <taxon>Bacillati</taxon>
        <taxon>Actinomycetota</taxon>
        <taxon>Actinomycetes</taxon>
        <taxon>Micrococcales</taxon>
        <taxon>Promicromonosporaceae</taxon>
        <taxon>Isoptericola</taxon>
    </lineage>
</organism>
<gene>
    <name evidence="6" type="ORF">LEP48_03945</name>
</gene>
<reference evidence="6 7" key="1">
    <citation type="submission" date="2021-09" db="EMBL/GenBank/DDBJ databases">
        <title>Isoptericola luteus sp. nov., a novel bacterium isolated from Harbin, the capital city of Heilongjiang province.</title>
        <authorList>
            <person name="Li J."/>
        </authorList>
    </citation>
    <scope>NUCLEOTIDE SEQUENCE [LARGE SCALE GENOMIC DNA]</scope>
    <source>
        <strain evidence="6 7">NEAU-Y5</strain>
    </source>
</reference>
<dbReference type="Gene3D" id="2.115.10.20">
    <property type="entry name" value="Glycosyl hydrolase domain, family 43"/>
    <property type="match status" value="1"/>
</dbReference>
<proteinExistence type="inferred from homology"/>
<sequence length="363" mass="38498">MPDPSRKGTRRTAIATAATVAALVVAGGAVLAVTRPWEPRPEPLELSGDLSVHDPALVVGEEGEPWFVYSTGDVRVGFGAPQVRRSDDGGRTWEMVGTAWDASGDPAWVRDEIDGVQNFWAPELVEHEGTWYLYYSASTFGSNSSAIGLATATTLDPDDPAFGWTDQGMVLRSTAGVDDYNAIDPGVVTDEAGDPWLFFGSFWSGIQQVPIEWPSGKVVGGAEPVRVAGRSGVPEPAVEAPYVVHRDGWYYLFVSWDRCCAGVDSTYSIRVGRSRDVTGPFVDRDGADMALGGGTLVLATQEPMIGPGGQSLAAGYLGYHFYDGAEGGAHRLAIQRLAWDDEGWPVATAAPAATEGTSAGRIG</sequence>
<dbReference type="Proteomes" id="UP001319870">
    <property type="component" value="Unassembled WGS sequence"/>
</dbReference>
<dbReference type="SUPFAM" id="SSF75005">
    <property type="entry name" value="Arabinanase/levansucrase/invertase"/>
    <property type="match status" value="1"/>
</dbReference>
<evidence type="ECO:0000256" key="1">
    <source>
        <dbReference type="ARBA" id="ARBA00004834"/>
    </source>
</evidence>
<accession>A0ABS7ZFD7</accession>
<comment type="similarity">
    <text evidence="2 5">Belongs to the glycosyl hydrolase 43 family.</text>
</comment>
<dbReference type="CDD" id="cd08998">
    <property type="entry name" value="GH43_Arb43a-like"/>
    <property type="match status" value="1"/>
</dbReference>
<dbReference type="PANTHER" id="PTHR43301">
    <property type="entry name" value="ARABINAN ENDO-1,5-ALPHA-L-ARABINOSIDASE"/>
    <property type="match status" value="1"/>
</dbReference>
<comment type="caution">
    <text evidence="6">The sequence shown here is derived from an EMBL/GenBank/DDBJ whole genome shotgun (WGS) entry which is preliminary data.</text>
</comment>
<evidence type="ECO:0000256" key="3">
    <source>
        <dbReference type="ARBA" id="ARBA00022801"/>
    </source>
</evidence>
<evidence type="ECO:0000256" key="2">
    <source>
        <dbReference type="ARBA" id="ARBA00009865"/>
    </source>
</evidence>
<evidence type="ECO:0000313" key="7">
    <source>
        <dbReference type="Proteomes" id="UP001319870"/>
    </source>
</evidence>
<protein>
    <submittedName>
        <fullName evidence="6">Arabinan endo-1,5-alpha-L-arabinosidase</fullName>
    </submittedName>
</protein>
<keyword evidence="7" id="KW-1185">Reference proteome</keyword>
<dbReference type="InterPro" id="IPR006311">
    <property type="entry name" value="TAT_signal"/>
</dbReference>
<keyword evidence="4 5" id="KW-0326">Glycosidase</keyword>
<dbReference type="PIRSF" id="PIRSF026534">
    <property type="entry name" value="Endo_alpha-L-arabinosidase"/>
    <property type="match status" value="1"/>
</dbReference>
<keyword evidence="3 5" id="KW-0378">Hydrolase</keyword>
<dbReference type="InterPro" id="IPR050727">
    <property type="entry name" value="GH43_arabinanases"/>
</dbReference>